<feature type="domain" description="Fido" evidence="3">
    <location>
        <begin position="105"/>
        <end position="258"/>
    </location>
</feature>
<dbReference type="EMBL" id="FUKP01000063">
    <property type="protein sequence ID" value="SJN33381.1"/>
    <property type="molecule type" value="Genomic_DNA"/>
</dbReference>
<organism evidence="4 5">
    <name type="scientific">Micrococcus lylae</name>
    <dbReference type="NCBI Taxonomy" id="1273"/>
    <lineage>
        <taxon>Bacteria</taxon>
        <taxon>Bacillati</taxon>
        <taxon>Actinomycetota</taxon>
        <taxon>Actinomycetes</taxon>
        <taxon>Micrococcales</taxon>
        <taxon>Micrococcaceae</taxon>
        <taxon>Micrococcus</taxon>
    </lineage>
</organism>
<dbReference type="Gene3D" id="1.10.3290.10">
    <property type="entry name" value="Fido-like domain"/>
    <property type="match status" value="1"/>
</dbReference>
<dbReference type="InterPro" id="IPR036388">
    <property type="entry name" value="WH-like_DNA-bd_sf"/>
</dbReference>
<keyword evidence="2" id="KW-0547">Nucleotide-binding</keyword>
<evidence type="ECO:0000256" key="1">
    <source>
        <dbReference type="PIRSR" id="PIRSR640198-1"/>
    </source>
</evidence>
<dbReference type="InterPro" id="IPR036390">
    <property type="entry name" value="WH_DNA-bd_sf"/>
</dbReference>
<dbReference type="InterPro" id="IPR003812">
    <property type="entry name" value="Fido"/>
</dbReference>
<keyword evidence="2" id="KW-0067">ATP-binding</keyword>
<sequence length="384" mass="43082">MLFSTPPLTDDDRAVLAAIDAHREAMRYSLSAPHRWVGTLARQQRARDTVGSNSIEGIHVSREQALAIRADSADLVEVDEDWLAVRGYSDAMTYARIMADEGRDLTLPDLLALHFMTTAHDLGQRPGRLRLTDIYVQQEGSGRTVYTGPAPEEVDGLLDELLSSLASNSPDEHPLVSAAMAHLNLVMIHPFSDGNGRMSRILQSWRLYLDRLAEAAFVSVEEYLGRNTEAYYAVLAEVGAGRWAPERDASPWLEFMLTAHYRQAMTIRRRIDVMEQVARRVDELIDTLALPERAAAPLEFVLTDWRLTNALYRDAAGVTRPTASRDLNLLTKAGVLVREGDKRGAAYSPSAELQQWVELTRRSARQRFDVAADPYRSLRRGRKL</sequence>
<dbReference type="AlphaFoldDB" id="A0A1R4JM79"/>
<dbReference type="InterPro" id="IPR036597">
    <property type="entry name" value="Fido-like_dom_sf"/>
</dbReference>
<accession>A0A1R4JM79</accession>
<feature type="active site" evidence="1">
    <location>
        <position position="189"/>
    </location>
</feature>
<dbReference type="PANTHER" id="PTHR13504">
    <property type="entry name" value="FIDO DOMAIN-CONTAINING PROTEIN DDB_G0283145"/>
    <property type="match status" value="1"/>
</dbReference>
<gene>
    <name evidence="4" type="ORF">FM125_09570</name>
</gene>
<proteinExistence type="predicted"/>
<dbReference type="Pfam" id="PF02661">
    <property type="entry name" value="Fic"/>
    <property type="match status" value="1"/>
</dbReference>
<evidence type="ECO:0000313" key="4">
    <source>
        <dbReference type="EMBL" id="SJN33381.1"/>
    </source>
</evidence>
<evidence type="ECO:0000256" key="2">
    <source>
        <dbReference type="PIRSR" id="PIRSR640198-2"/>
    </source>
</evidence>
<dbReference type="GO" id="GO:0005524">
    <property type="term" value="F:ATP binding"/>
    <property type="evidence" value="ECO:0007669"/>
    <property type="project" value="UniProtKB-KW"/>
</dbReference>
<dbReference type="PROSITE" id="PS51459">
    <property type="entry name" value="FIDO"/>
    <property type="match status" value="1"/>
</dbReference>
<dbReference type="Gene3D" id="1.10.10.10">
    <property type="entry name" value="Winged helix-like DNA-binding domain superfamily/Winged helix DNA-binding domain"/>
    <property type="match status" value="1"/>
</dbReference>
<name>A0A1R4JM79_9MICC</name>
<protein>
    <submittedName>
        <fullName evidence="4">MloA</fullName>
    </submittedName>
</protein>
<evidence type="ECO:0000259" key="3">
    <source>
        <dbReference type="PROSITE" id="PS51459"/>
    </source>
</evidence>
<dbReference type="RefSeq" id="WP_087134430.1">
    <property type="nucleotide sequence ID" value="NZ_FUKP01000063.1"/>
</dbReference>
<evidence type="ECO:0000313" key="5">
    <source>
        <dbReference type="Proteomes" id="UP000196230"/>
    </source>
</evidence>
<dbReference type="PANTHER" id="PTHR13504:SF38">
    <property type="entry name" value="FIDO DOMAIN-CONTAINING PROTEIN"/>
    <property type="match status" value="1"/>
</dbReference>
<dbReference type="SUPFAM" id="SSF140931">
    <property type="entry name" value="Fic-like"/>
    <property type="match status" value="1"/>
</dbReference>
<dbReference type="Proteomes" id="UP000196230">
    <property type="component" value="Unassembled WGS sequence"/>
</dbReference>
<dbReference type="SUPFAM" id="SSF46785">
    <property type="entry name" value="Winged helix' DNA-binding domain"/>
    <property type="match status" value="1"/>
</dbReference>
<feature type="binding site" evidence="2">
    <location>
        <begin position="193"/>
        <end position="200"/>
    </location>
    <ligand>
        <name>ATP</name>
        <dbReference type="ChEBI" id="CHEBI:30616"/>
    </ligand>
</feature>
<reference evidence="4 5" key="1">
    <citation type="submission" date="2017-02" db="EMBL/GenBank/DDBJ databases">
        <authorList>
            <person name="Peterson S.W."/>
        </authorList>
    </citation>
    <scope>NUCLEOTIDE SEQUENCE [LARGE SCALE GENOMIC DNA]</scope>
    <source>
        <strain evidence="4 5">2B3F</strain>
    </source>
</reference>
<dbReference type="InterPro" id="IPR040198">
    <property type="entry name" value="Fido_containing"/>
</dbReference>